<dbReference type="AlphaFoldDB" id="A0AAJ5X1G0"/>
<dbReference type="Proteomes" id="UP001213664">
    <property type="component" value="Chromosome"/>
</dbReference>
<organism evidence="3 4">
    <name type="scientific">Candidatus Brevundimonas colombiensis</name>
    <dbReference type="NCBI Taxonomy" id="3121376"/>
    <lineage>
        <taxon>Bacteria</taxon>
        <taxon>Pseudomonadati</taxon>
        <taxon>Pseudomonadota</taxon>
        <taxon>Alphaproteobacteria</taxon>
        <taxon>Caulobacterales</taxon>
        <taxon>Caulobacteraceae</taxon>
        <taxon>Brevundimonas</taxon>
    </lineage>
</organism>
<evidence type="ECO:0000313" key="4">
    <source>
        <dbReference type="Proteomes" id="UP001213664"/>
    </source>
</evidence>
<reference evidence="3" key="1">
    <citation type="submission" date="2023-03" db="EMBL/GenBank/DDBJ databases">
        <title>Andean soil-derived lignocellulolytic bacterial consortium as a source of novel taxa and putative plastic-active enzymes.</title>
        <authorList>
            <person name="Diaz-Garcia L."/>
            <person name="Chuvochina M."/>
            <person name="Feuerriegel G."/>
            <person name="Bunk B."/>
            <person name="Sproer C."/>
            <person name="Streit W.R."/>
            <person name="Rodriguez L.M."/>
            <person name="Overmann J."/>
            <person name="Jimenez D.J."/>
        </authorList>
    </citation>
    <scope>NUCLEOTIDE SEQUENCE</scope>
    <source>
        <strain evidence="3">MAG 833</strain>
    </source>
</reference>
<protein>
    <submittedName>
        <fullName evidence="3">Uncharacterized protein</fullName>
    </submittedName>
</protein>
<evidence type="ECO:0000313" key="3">
    <source>
        <dbReference type="EMBL" id="WEK40259.1"/>
    </source>
</evidence>
<feature type="transmembrane region" description="Helical" evidence="2">
    <location>
        <begin position="17"/>
        <end position="35"/>
    </location>
</feature>
<feature type="region of interest" description="Disordered" evidence="1">
    <location>
        <begin position="43"/>
        <end position="67"/>
    </location>
</feature>
<evidence type="ECO:0000256" key="2">
    <source>
        <dbReference type="SAM" id="Phobius"/>
    </source>
</evidence>
<feature type="compositionally biased region" description="Polar residues" evidence="1">
    <location>
        <begin position="43"/>
        <end position="57"/>
    </location>
</feature>
<gene>
    <name evidence="3" type="ORF">P0Y50_01255</name>
</gene>
<sequence>MTVIDTLTDFMANHGPALVHTIIKHFIAMAFHYCFKRWRQRSRAGTENRLPTANTPGDGTPPPRQPS</sequence>
<evidence type="ECO:0000256" key="1">
    <source>
        <dbReference type="SAM" id="MobiDB-lite"/>
    </source>
</evidence>
<keyword evidence="2" id="KW-0472">Membrane</keyword>
<keyword evidence="2" id="KW-0812">Transmembrane</keyword>
<accession>A0AAJ5X1G0</accession>
<keyword evidence="2" id="KW-1133">Transmembrane helix</keyword>
<proteinExistence type="predicted"/>
<dbReference type="EMBL" id="CP119326">
    <property type="protein sequence ID" value="WEK40259.1"/>
    <property type="molecule type" value="Genomic_DNA"/>
</dbReference>
<name>A0AAJ5X1G0_9CAUL</name>